<dbReference type="AlphaFoldDB" id="A0A2A6BW99"/>
<dbReference type="EnsemblMetazoa" id="PPA11328.1">
    <property type="protein sequence ID" value="PPA11328.1"/>
    <property type="gene ID" value="WBGene00100882"/>
</dbReference>
<dbReference type="GO" id="GO:0005634">
    <property type="term" value="C:nucleus"/>
    <property type="evidence" value="ECO:0000318"/>
    <property type="project" value="GO_Central"/>
</dbReference>
<dbReference type="GO" id="GO:0003723">
    <property type="term" value="F:RNA binding"/>
    <property type="evidence" value="ECO:0000318"/>
    <property type="project" value="GO_Central"/>
</dbReference>
<proteinExistence type="inferred from homology"/>
<dbReference type="Pfam" id="PF07713">
    <property type="entry name" value="DUF1604"/>
    <property type="match status" value="1"/>
</dbReference>
<feature type="compositionally biased region" description="Basic and acidic residues" evidence="2">
    <location>
        <begin position="754"/>
        <end position="769"/>
    </location>
</feature>
<keyword evidence="4" id="KW-1185">Reference proteome</keyword>
<dbReference type="PROSITE" id="PS50174">
    <property type="entry name" value="G_PATCH"/>
    <property type="match status" value="1"/>
</dbReference>
<evidence type="ECO:0000256" key="1">
    <source>
        <dbReference type="ARBA" id="ARBA00008600"/>
    </source>
</evidence>
<dbReference type="InterPro" id="IPR011666">
    <property type="entry name" value="DUF1604"/>
</dbReference>
<feature type="region of interest" description="Disordered" evidence="2">
    <location>
        <begin position="62"/>
        <end position="88"/>
    </location>
</feature>
<dbReference type="FunFam" id="3.40.50.720:FF:000978">
    <property type="entry name" value="Protein CBG20301"/>
    <property type="match status" value="1"/>
</dbReference>
<feature type="region of interest" description="Disordered" evidence="2">
    <location>
        <begin position="573"/>
        <end position="629"/>
    </location>
</feature>
<dbReference type="GO" id="GO:0006397">
    <property type="term" value="P:mRNA processing"/>
    <property type="evidence" value="ECO:0007669"/>
    <property type="project" value="InterPro"/>
</dbReference>
<feature type="region of interest" description="Disordered" evidence="2">
    <location>
        <begin position="344"/>
        <end position="403"/>
    </location>
</feature>
<feature type="region of interest" description="Disordered" evidence="2">
    <location>
        <begin position="667"/>
        <end position="704"/>
    </location>
</feature>
<feature type="region of interest" description="Disordered" evidence="2">
    <location>
        <begin position="1"/>
        <end position="28"/>
    </location>
</feature>
<evidence type="ECO:0000313" key="4">
    <source>
        <dbReference type="Proteomes" id="UP000005239"/>
    </source>
</evidence>
<accession>A0A2A6BW99</accession>
<comment type="similarity">
    <text evidence="1">Belongs to the GPATCH1 family.</text>
</comment>
<sequence>MTALYGTSFDDLEDEERDAVSKKPTGIQDQVATDERGRRRFHGAFTGGFSAGYFNTVGSKHGWAPSEFRSSRDERSDNSRQRAEDYMDEEDLGEFGIASRRIRQTKEFSTGSTLAWERGGETSSQSTVEGIFAKDLQIAIKPISDSIGIRMLREMGWRQGRAVGLTTIREDKKHRNLDDVDREQITKVAPHWVASAEDEEVIHLDPLEGHKGLGYSGELKGSGLLNEKYGQRAHIMKGKKGRGITGQAFGVGAFEDEDESVYTSFDLSQYDFSLGPAAPEKRNDIPDSSFVPAKSILSSRKFYGAPKLPPTFKGFHVPKNLDASVLPSRMKSLVEGMNSEQRALFLGENRQSGTGNGGRSKRKSRWDVKGEEKEDDGYGREERERRKEREESRNAERAKRVEYPRDENKQRRFMEYLNYIRRGLAMPQPADISRWEWEKEEIEFESRLLPDERALLPDVRARTKPLAKSALALPILDMMRNKFVGETNAPHMASSRDEDRLMAVKSEMFGEKTRVKFEWHPAYGLAKLFNVPNPFPGSSIHGLAHLQNKGKKREENVLSTIGLPSTAAEFAMNIGMGEDKRKDEEREDRMKEKEKEERIERRKDRDGERDRYDKDEKKRREEEEAEDKENIDDNEVTSFIYFFRINFIIKEEQRAPSDLLAAIFGMESSDESEDEEEKKEEGKKTTVLPSTSQPMEIPKQKGNEKEDIICIMDMEDEFGPAPPPGLNQTEGLTGFSVLRFNNEVMKKMRKRKRKIDEREKEKEREENDKKKKSKKAKKEKKSKKKHKKEKKESKSRRKSRSDSDSSSDSSMLVANRGVALVQGGVRAFSSQAPVIPEKRESSVNASLRKGAGGRASFSGNVVTVFGASGFLGLPVVNRLAKNGNQIIIPYRQDPYYMRELKVVGELGQILFFPFELKDEASIRKVLRYSNMVINLVGTRVPTKNYSMEETHVNGARRLARISREMGVERFIHLSALGANPNPDKGFFVGRSEFLRTKGLGEIAVRDEFPNATIVRPSVMYGENDGFVQYYVSRWRKTPLDTVYLYKAGEQTIKMPVWGGDVALGLERIVRDVSTKGKTFELVGPHAYQMSELVDYMFKKAHCLPQFNFNYRRHGLPDPYFMALTLATEMWGKFFKTKVPLNREWMQYVEATNDVMTGCPGFDELGVRKLGEFELLGGQLAFYRSFYKYFEEQYKDEDMPVIPLPLRSPPLLKRSNAVFA</sequence>
<feature type="compositionally biased region" description="Basic and acidic residues" evidence="2">
    <location>
        <begin position="69"/>
        <end position="85"/>
    </location>
</feature>
<dbReference type="InterPro" id="IPR036291">
    <property type="entry name" value="NAD(P)-bd_dom_sf"/>
</dbReference>
<dbReference type="PANTHER" id="PTHR13384">
    <property type="entry name" value="G PATCH DOMAIN-CONTAINING PROTEIN 1"/>
    <property type="match status" value="1"/>
</dbReference>
<evidence type="ECO:0000313" key="3">
    <source>
        <dbReference type="EnsemblMetazoa" id="PPA11328.1"/>
    </source>
</evidence>
<dbReference type="CDD" id="cd05271">
    <property type="entry name" value="NDUFA9_like_SDR_a"/>
    <property type="match status" value="1"/>
</dbReference>
<accession>A0A8R1YH63</accession>
<dbReference type="InterPro" id="IPR000467">
    <property type="entry name" value="G_patch_dom"/>
</dbReference>
<feature type="compositionally biased region" description="Basic residues" evidence="2">
    <location>
        <begin position="770"/>
        <end position="799"/>
    </location>
</feature>
<protein>
    <submittedName>
        <fullName evidence="3">Epimerase</fullName>
    </submittedName>
</protein>
<dbReference type="PANTHER" id="PTHR13384:SF19">
    <property type="entry name" value="G PATCH DOMAIN-CONTAINING PROTEIN 1"/>
    <property type="match status" value="1"/>
</dbReference>
<name>A0A2A6BW99_PRIPA</name>
<evidence type="ECO:0000256" key="2">
    <source>
        <dbReference type="SAM" id="MobiDB-lite"/>
    </source>
</evidence>
<reference evidence="3" key="2">
    <citation type="submission" date="2022-06" db="UniProtKB">
        <authorList>
            <consortium name="EnsemblMetazoa"/>
        </authorList>
    </citation>
    <scope>IDENTIFICATION</scope>
    <source>
        <strain evidence="3">PS312</strain>
    </source>
</reference>
<feature type="compositionally biased region" description="Acidic residues" evidence="2">
    <location>
        <begin position="668"/>
        <end position="678"/>
    </location>
</feature>
<dbReference type="Proteomes" id="UP000005239">
    <property type="component" value="Unassembled WGS sequence"/>
</dbReference>
<dbReference type="SUPFAM" id="SSF51735">
    <property type="entry name" value="NAD(P)-binding Rossmann-fold domains"/>
    <property type="match status" value="1"/>
</dbReference>
<feature type="compositionally biased region" description="Basic and acidic residues" evidence="2">
    <location>
        <begin position="365"/>
        <end position="403"/>
    </location>
</feature>
<feature type="compositionally biased region" description="Basic and acidic residues" evidence="2">
    <location>
        <begin position="577"/>
        <end position="622"/>
    </location>
</feature>
<organism evidence="3 4">
    <name type="scientific">Pristionchus pacificus</name>
    <name type="common">Parasitic nematode worm</name>
    <dbReference type="NCBI Taxonomy" id="54126"/>
    <lineage>
        <taxon>Eukaryota</taxon>
        <taxon>Metazoa</taxon>
        <taxon>Ecdysozoa</taxon>
        <taxon>Nematoda</taxon>
        <taxon>Chromadorea</taxon>
        <taxon>Rhabditida</taxon>
        <taxon>Rhabditina</taxon>
        <taxon>Diplogasteromorpha</taxon>
        <taxon>Diplogasteroidea</taxon>
        <taxon>Neodiplogasteridae</taxon>
        <taxon>Pristionchus</taxon>
    </lineage>
</organism>
<dbReference type="InterPro" id="IPR001509">
    <property type="entry name" value="Epimerase_deHydtase"/>
</dbReference>
<reference evidence="4" key="1">
    <citation type="journal article" date="2008" name="Nat. Genet.">
        <title>The Pristionchus pacificus genome provides a unique perspective on nematode lifestyle and parasitism.</title>
        <authorList>
            <person name="Dieterich C."/>
            <person name="Clifton S.W."/>
            <person name="Schuster L.N."/>
            <person name="Chinwalla A."/>
            <person name="Delehaunty K."/>
            <person name="Dinkelacker I."/>
            <person name="Fulton L."/>
            <person name="Fulton R."/>
            <person name="Godfrey J."/>
            <person name="Minx P."/>
            <person name="Mitreva M."/>
            <person name="Roeseler W."/>
            <person name="Tian H."/>
            <person name="Witte H."/>
            <person name="Yang S.P."/>
            <person name="Wilson R.K."/>
            <person name="Sommer R.J."/>
        </authorList>
    </citation>
    <scope>NUCLEOTIDE SEQUENCE [LARGE SCALE GENOMIC DNA]</scope>
    <source>
        <strain evidence="4">PS312</strain>
    </source>
</reference>
<dbReference type="Gene3D" id="3.40.50.720">
    <property type="entry name" value="NAD(P)-binding Rossmann-like Domain"/>
    <property type="match status" value="1"/>
</dbReference>
<feature type="region of interest" description="Disordered" evidence="2">
    <location>
        <begin position="747"/>
        <end position="811"/>
    </location>
</feature>
<gene>
    <name evidence="3" type="primary">WBGene00100882</name>
</gene>
<dbReference type="Pfam" id="PF01370">
    <property type="entry name" value="Epimerase"/>
    <property type="match status" value="1"/>
</dbReference>